<gene>
    <name evidence="2" type="ORF">SCHCODRAFT_234931</name>
</gene>
<dbReference type="VEuPathDB" id="FungiDB:SCHCODRAFT_02503592"/>
<feature type="region of interest" description="Disordered" evidence="1">
    <location>
        <begin position="464"/>
        <end position="550"/>
    </location>
</feature>
<dbReference type="OrthoDB" id="3038950at2759"/>
<dbReference type="OMA" id="WIRHNEA"/>
<dbReference type="RefSeq" id="XP_003031811.1">
    <property type="nucleotide sequence ID" value="XM_003031765.1"/>
</dbReference>
<sequence>MAVLSTLAFRHNRPHLEDVPRVLVIEGEIFVVFGSLTAEQFWTLLPSRRYIHPRFRQFSLLIDWSIPHAPQDIFAPVDQIGVGTEESDPLKFVLSDSDDPALEALESGQFRIATCWQEKYLDLQGKLELVCMRLLDEFPRAGIVGDGHDAIEFTTDDVAADLASTKESFTEASEFLWVLKGNARNNLGLLTWIVLIQTWWTQAVDESERAFILSLELNKRPKRGCLINPLADWSYINLPLLRELDIPFAYIWTEAVNALPRFARWNPAFLDEYYSARRELGREPRPRELPSIANGERDVLHYDQLLQDKRKRTRSSPIPVYDPAKTYVVQLHEGWLGVPMNDPETIQRCLRGYESYEQDGGDGTTRVVMEAWSLRGKENWSAESTLESGHVRTQTATGECLGERANLSVYQRRELYRLRCAPWGGASFDPVSGESFEIADLNEQAALLQLEHFFHPATSALHASVAPPPVTADSGQEDGGPDLIMRLNNQDSSSRGAGEGEQDLSPSLLRRMDPSSSQVATPPPSTHSSWRTERASDISLEGGRRSASPRRGIRVPQEMANIAMPDPTRLARDNLATPSMPNWAQRLKLFKASFKPLLSSLCPRPYPRFDNDFFDAVWTDDFVRHGYMHVLDAEDRLRIMLWLETQGFSSLREFLRMCLVSGIQFHVGYRTDAPLPSDAIEQAPLPAHYEGEYLPFLDGGRELYGAYKQMVRDLCQREHAASFIFHGGMISAIAAHYGGDLIKDKLGRGVDLATRVHKTHGVEHPYDLGQEIAIKVPSPIELNKLGGYVLGRDRSKIFWLFPPPNLWADLWRGSGEWNLEEEEYFRDLVDELESGKRGALSVKRWKDHLEGLAHTLVKNHPDRARASLGTASARNWVRLFELVYGVRDETFKLDGLLRDFSPKQIPLFR</sequence>
<dbReference type="GeneID" id="9589817"/>
<keyword evidence="3" id="KW-1185">Reference proteome</keyword>
<evidence type="ECO:0000256" key="1">
    <source>
        <dbReference type="SAM" id="MobiDB-lite"/>
    </source>
</evidence>
<reference evidence="2 3" key="1">
    <citation type="journal article" date="2010" name="Nat. Biotechnol.">
        <title>Genome sequence of the model mushroom Schizophyllum commune.</title>
        <authorList>
            <person name="Ohm R.A."/>
            <person name="de Jong J.F."/>
            <person name="Lugones L.G."/>
            <person name="Aerts A."/>
            <person name="Kothe E."/>
            <person name="Stajich J.E."/>
            <person name="de Vries R.P."/>
            <person name="Record E."/>
            <person name="Levasseur A."/>
            <person name="Baker S.E."/>
            <person name="Bartholomew K.A."/>
            <person name="Coutinho P.M."/>
            <person name="Erdmann S."/>
            <person name="Fowler T.J."/>
            <person name="Gathman A.C."/>
            <person name="Lombard V."/>
            <person name="Henrissat B."/>
            <person name="Knabe N."/>
            <person name="Kuees U."/>
            <person name="Lilly W.W."/>
            <person name="Lindquist E."/>
            <person name="Lucas S."/>
            <person name="Magnuson J.K."/>
            <person name="Piumi F."/>
            <person name="Raudaskoski M."/>
            <person name="Salamov A."/>
            <person name="Schmutz J."/>
            <person name="Schwarze F.W.M.R."/>
            <person name="vanKuyk P.A."/>
            <person name="Horton J.S."/>
            <person name="Grigoriev I.V."/>
            <person name="Woesten H.A.B."/>
        </authorList>
    </citation>
    <scope>NUCLEOTIDE SEQUENCE [LARGE SCALE GENOMIC DNA]</scope>
    <source>
        <strain evidence="3">H4-8 / FGSC 9210</strain>
    </source>
</reference>
<proteinExistence type="predicted"/>
<evidence type="ECO:0000313" key="3">
    <source>
        <dbReference type="Proteomes" id="UP000007431"/>
    </source>
</evidence>
<organism evidence="3">
    <name type="scientific">Schizophyllum commune (strain H4-8 / FGSC 9210)</name>
    <name type="common">Split gill fungus</name>
    <dbReference type="NCBI Taxonomy" id="578458"/>
    <lineage>
        <taxon>Eukaryota</taxon>
        <taxon>Fungi</taxon>
        <taxon>Dikarya</taxon>
        <taxon>Basidiomycota</taxon>
        <taxon>Agaricomycotina</taxon>
        <taxon>Agaricomycetes</taxon>
        <taxon>Agaricomycetidae</taxon>
        <taxon>Agaricales</taxon>
        <taxon>Schizophyllaceae</taxon>
        <taxon>Schizophyllum</taxon>
    </lineage>
</organism>
<dbReference type="EMBL" id="GL377306">
    <property type="protein sequence ID" value="EFI96908.1"/>
    <property type="molecule type" value="Genomic_DNA"/>
</dbReference>
<dbReference type="InParanoid" id="D8Q548"/>
<name>D8Q548_SCHCM</name>
<protein>
    <submittedName>
        <fullName evidence="2">Uncharacterized protein</fullName>
    </submittedName>
</protein>
<dbReference type="AlphaFoldDB" id="D8Q548"/>
<dbReference type="KEGG" id="scm:SCHCO_02503592"/>
<dbReference type="HOGENOM" id="CLU_311250_0_0_1"/>
<accession>D8Q548</accession>
<evidence type="ECO:0000313" key="2">
    <source>
        <dbReference type="EMBL" id="EFI96908.1"/>
    </source>
</evidence>
<dbReference type="Proteomes" id="UP000007431">
    <property type="component" value="Unassembled WGS sequence"/>
</dbReference>